<comment type="cofactor">
    <cofactor evidence="10">
        <name>Zn(2+)</name>
        <dbReference type="ChEBI" id="CHEBI:29105"/>
    </cofactor>
    <text evidence="10">Binds 1 zinc ion per subunit.</text>
</comment>
<dbReference type="HAMAP" id="MF_00041">
    <property type="entry name" value="Cys_tRNA_synth"/>
    <property type="match status" value="1"/>
</dbReference>
<dbReference type="SUPFAM" id="SSF47323">
    <property type="entry name" value="Anticodon-binding domain of a subclass of class I aminoacyl-tRNA synthetases"/>
    <property type="match status" value="1"/>
</dbReference>
<organism evidence="12 13">
    <name type="scientific">Mesorhizobium japonicum</name>
    <dbReference type="NCBI Taxonomy" id="2066070"/>
    <lineage>
        <taxon>Bacteria</taxon>
        <taxon>Pseudomonadati</taxon>
        <taxon>Pseudomonadota</taxon>
        <taxon>Alphaproteobacteria</taxon>
        <taxon>Hyphomicrobiales</taxon>
        <taxon>Phyllobacteriaceae</taxon>
        <taxon>Mesorhizobium</taxon>
    </lineage>
</organism>
<evidence type="ECO:0000313" key="12">
    <source>
        <dbReference type="EMBL" id="RNJ46088.1"/>
    </source>
</evidence>
<proteinExistence type="inferred from homology"/>
<evidence type="ECO:0000259" key="11">
    <source>
        <dbReference type="Pfam" id="PF01406"/>
    </source>
</evidence>
<dbReference type="Pfam" id="PF01406">
    <property type="entry name" value="tRNA-synt_1e"/>
    <property type="match status" value="1"/>
</dbReference>
<evidence type="ECO:0000256" key="8">
    <source>
        <dbReference type="ARBA" id="ARBA00022917"/>
    </source>
</evidence>
<feature type="binding site" evidence="10">
    <location>
        <position position="264"/>
    </location>
    <ligand>
        <name>Zn(2+)</name>
        <dbReference type="ChEBI" id="CHEBI:29105"/>
    </ligand>
</feature>
<evidence type="ECO:0000256" key="1">
    <source>
        <dbReference type="ARBA" id="ARBA00005594"/>
    </source>
</evidence>
<keyword evidence="10" id="KW-0963">Cytoplasm</keyword>
<dbReference type="InterPro" id="IPR032678">
    <property type="entry name" value="tRNA-synt_1_cat_dom"/>
</dbReference>
<dbReference type="SUPFAM" id="SSF52374">
    <property type="entry name" value="Nucleotidylyl transferase"/>
    <property type="match status" value="1"/>
</dbReference>
<dbReference type="GO" id="GO:0008270">
    <property type="term" value="F:zinc ion binding"/>
    <property type="evidence" value="ECO:0007669"/>
    <property type="project" value="UniProtKB-UniRule"/>
</dbReference>
<protein>
    <recommendedName>
        <fullName evidence="10">Cysteine--tRNA ligase</fullName>
        <ecNumber evidence="10">6.1.1.16</ecNumber>
    </recommendedName>
    <alternativeName>
        <fullName evidence="10">Cysteinyl-tRNA synthetase</fullName>
        <shortName evidence="10">CysRS</shortName>
    </alternativeName>
</protein>
<evidence type="ECO:0000256" key="3">
    <source>
        <dbReference type="ARBA" id="ARBA00022598"/>
    </source>
</evidence>
<feature type="domain" description="tRNA synthetases class I catalytic" evidence="11">
    <location>
        <begin position="21"/>
        <end position="347"/>
    </location>
</feature>
<dbReference type="PANTHER" id="PTHR10890:SF3">
    <property type="entry name" value="CYSTEINE--TRNA LIGASE, CYTOPLASMIC"/>
    <property type="match status" value="1"/>
</dbReference>
<dbReference type="EC" id="6.1.1.16" evidence="10"/>
<evidence type="ECO:0000256" key="2">
    <source>
        <dbReference type="ARBA" id="ARBA00011245"/>
    </source>
</evidence>
<feature type="binding site" evidence="10">
    <location>
        <position position="260"/>
    </location>
    <ligand>
        <name>Zn(2+)</name>
        <dbReference type="ChEBI" id="CHEBI:29105"/>
    </ligand>
</feature>
<evidence type="ECO:0000256" key="9">
    <source>
        <dbReference type="ARBA" id="ARBA00023146"/>
    </source>
</evidence>
<dbReference type="InterPro" id="IPR024909">
    <property type="entry name" value="Cys-tRNA/MSH_ligase"/>
</dbReference>
<reference evidence="12 13" key="1">
    <citation type="journal article" date="2018" name="Mol. Plant Microbe Interact.">
        <title>Taxonomically Different Co-Microsymbionts of a Relict Legume, Oxytropis popoviana, Have Complementary Sets of Symbiotic Genes and Together Increase the Efficiency of Plant Nodulation.</title>
        <authorList>
            <person name="Safronova V."/>
            <person name="Belimov A."/>
            <person name="Sazanova A."/>
            <person name="Chirak E."/>
            <person name="Verkhozina A."/>
            <person name="Kuznetsova I."/>
            <person name="Andronov E."/>
            <person name="Puhalsky J."/>
            <person name="Tikhonovich I."/>
        </authorList>
    </citation>
    <scope>NUCLEOTIDE SEQUENCE [LARGE SCALE GENOMIC DNA]</scope>
    <source>
        <strain evidence="12 13">Opo-235</strain>
    </source>
</reference>
<feature type="short sequence motif" description="'HIGH' region" evidence="10">
    <location>
        <begin position="36"/>
        <end position="46"/>
    </location>
</feature>
<comment type="catalytic activity">
    <reaction evidence="10">
        <text>tRNA(Cys) + L-cysteine + ATP = L-cysteinyl-tRNA(Cys) + AMP + diphosphate</text>
        <dbReference type="Rhea" id="RHEA:17773"/>
        <dbReference type="Rhea" id="RHEA-COMP:9661"/>
        <dbReference type="Rhea" id="RHEA-COMP:9679"/>
        <dbReference type="ChEBI" id="CHEBI:30616"/>
        <dbReference type="ChEBI" id="CHEBI:33019"/>
        <dbReference type="ChEBI" id="CHEBI:35235"/>
        <dbReference type="ChEBI" id="CHEBI:78442"/>
        <dbReference type="ChEBI" id="CHEBI:78517"/>
        <dbReference type="ChEBI" id="CHEBI:456215"/>
        <dbReference type="EC" id="6.1.1.16"/>
    </reaction>
</comment>
<dbReference type="GO" id="GO:0005524">
    <property type="term" value="F:ATP binding"/>
    <property type="evidence" value="ECO:0007669"/>
    <property type="project" value="UniProtKB-UniRule"/>
</dbReference>
<comment type="similarity">
    <text evidence="1 10">Belongs to the class-I aminoacyl-tRNA synthetase family.</text>
</comment>
<dbReference type="Proteomes" id="UP000275436">
    <property type="component" value="Unassembled WGS sequence"/>
</dbReference>
<keyword evidence="7 10" id="KW-0067">ATP-binding</keyword>
<sequence>MSDASQGLRLYNTLTRTKENFVPIDALNVRMYVCGPTVYDFAHIGNARPVIVFDVLFRLLRYLYGEAHVTYVRNITDVDDKINARALRDFGSEISAGKLSLNEAIRRVTEKTADQFHRDVATLGCLEPTVEPRATEFVEPRADGKADMITLIQSLIKRGHAYVAAGEVLFDTASMPDYGQLSKRNLDEQQAGARVAVDAHKKNPGDFVLWKLSSPEEPGWQSPWGRGRPGWHIECSAMSAAYLGEVFDIHGGGLDLIFPHHENEIAQSRCAHGTSVMANVWMHNGFLQVEGQKMSKSLGNFYSIHELLETETFGGRSWSGEVLRLAMLMTHYREPIDFSVRKLEEAENTLRKWKRAADLAPAAGQLPVEVISALSDDLATYTAFQVLTQLAGEAAEGNEAAAALKASLLFLGFDVASAKVDEDKVAKAIADRLAFIAAKNWAEADRIRDELLAQGVQLKDGKDPATGERITTWEVKR</sequence>
<comment type="caution">
    <text evidence="12">The sequence shown here is derived from an EMBL/GenBank/DDBJ whole genome shotgun (WGS) entry which is preliminary data.</text>
</comment>
<keyword evidence="5 10" id="KW-0547">Nucleotide-binding</keyword>
<dbReference type="RefSeq" id="WP_123167890.1">
    <property type="nucleotide sequence ID" value="NZ_QKOD01000002.1"/>
</dbReference>
<keyword evidence="4 10" id="KW-0479">Metal-binding</keyword>
<dbReference type="GO" id="GO:0006423">
    <property type="term" value="P:cysteinyl-tRNA aminoacylation"/>
    <property type="evidence" value="ECO:0007669"/>
    <property type="project" value="UniProtKB-UniRule"/>
</dbReference>
<dbReference type="InterPro" id="IPR009080">
    <property type="entry name" value="tRNAsynth_Ia_anticodon-bd"/>
</dbReference>
<dbReference type="CDD" id="cd00672">
    <property type="entry name" value="CysRS_core"/>
    <property type="match status" value="1"/>
</dbReference>
<comment type="subcellular location">
    <subcellularLocation>
        <location evidence="10">Cytoplasm</location>
    </subcellularLocation>
</comment>
<dbReference type="Gene3D" id="3.40.50.620">
    <property type="entry name" value="HUPs"/>
    <property type="match status" value="1"/>
</dbReference>
<dbReference type="PRINTS" id="PR00983">
    <property type="entry name" value="TRNASYNTHCYS"/>
</dbReference>
<evidence type="ECO:0000256" key="10">
    <source>
        <dbReference type="HAMAP-Rule" id="MF_00041"/>
    </source>
</evidence>
<feature type="binding site" evidence="10">
    <location>
        <position position="34"/>
    </location>
    <ligand>
        <name>Zn(2+)</name>
        <dbReference type="ChEBI" id="CHEBI:29105"/>
    </ligand>
</feature>
<feature type="binding site" evidence="10">
    <location>
        <position position="235"/>
    </location>
    <ligand>
        <name>Zn(2+)</name>
        <dbReference type="ChEBI" id="CHEBI:29105"/>
    </ligand>
</feature>
<evidence type="ECO:0000256" key="5">
    <source>
        <dbReference type="ARBA" id="ARBA00022741"/>
    </source>
</evidence>
<feature type="binding site" evidence="10">
    <location>
        <position position="296"/>
    </location>
    <ligand>
        <name>ATP</name>
        <dbReference type="ChEBI" id="CHEBI:30616"/>
    </ligand>
</feature>
<evidence type="ECO:0000256" key="6">
    <source>
        <dbReference type="ARBA" id="ARBA00022833"/>
    </source>
</evidence>
<dbReference type="InterPro" id="IPR015803">
    <property type="entry name" value="Cys-tRNA-ligase"/>
</dbReference>
<dbReference type="GO" id="GO:0004817">
    <property type="term" value="F:cysteine-tRNA ligase activity"/>
    <property type="evidence" value="ECO:0007669"/>
    <property type="project" value="UniProtKB-UniRule"/>
</dbReference>
<keyword evidence="8 10" id="KW-0648">Protein biosynthesis</keyword>
<dbReference type="GO" id="GO:0005829">
    <property type="term" value="C:cytosol"/>
    <property type="evidence" value="ECO:0007669"/>
    <property type="project" value="TreeGrafter"/>
</dbReference>
<accession>A0A3M9XFA3</accession>
<name>A0A3M9XFA3_9HYPH</name>
<gene>
    <name evidence="10" type="primary">cysS</name>
    <name evidence="12" type="ORF">DNR46_11855</name>
</gene>
<dbReference type="EMBL" id="QKOD01000002">
    <property type="protein sequence ID" value="RNJ46088.1"/>
    <property type="molecule type" value="Genomic_DNA"/>
</dbReference>
<evidence type="ECO:0000313" key="13">
    <source>
        <dbReference type="Proteomes" id="UP000275436"/>
    </source>
</evidence>
<dbReference type="InterPro" id="IPR014729">
    <property type="entry name" value="Rossmann-like_a/b/a_fold"/>
</dbReference>
<evidence type="ECO:0000256" key="7">
    <source>
        <dbReference type="ARBA" id="ARBA00022840"/>
    </source>
</evidence>
<keyword evidence="6 10" id="KW-0862">Zinc</keyword>
<dbReference type="NCBIfam" id="TIGR00435">
    <property type="entry name" value="cysS"/>
    <property type="match status" value="1"/>
</dbReference>
<dbReference type="AlphaFoldDB" id="A0A3M9XFA3"/>
<comment type="subunit">
    <text evidence="2 10">Monomer.</text>
</comment>
<keyword evidence="3 10" id="KW-0436">Ligase</keyword>
<keyword evidence="9 10" id="KW-0030">Aminoacyl-tRNA synthetase</keyword>
<feature type="short sequence motif" description="'KMSKS' region" evidence="10">
    <location>
        <begin position="293"/>
        <end position="297"/>
    </location>
</feature>
<evidence type="ECO:0000256" key="4">
    <source>
        <dbReference type="ARBA" id="ARBA00022723"/>
    </source>
</evidence>
<dbReference type="PANTHER" id="PTHR10890">
    <property type="entry name" value="CYSTEINYL-TRNA SYNTHETASE"/>
    <property type="match status" value="1"/>
</dbReference>